<dbReference type="EMBL" id="JABCRI010000002">
    <property type="protein sequence ID" value="KAF8410896.1"/>
    <property type="molecule type" value="Genomic_DNA"/>
</dbReference>
<dbReference type="Proteomes" id="UP000655225">
    <property type="component" value="Unassembled WGS sequence"/>
</dbReference>
<dbReference type="PANTHER" id="PTHR33602:SF1">
    <property type="entry name" value="REGULATORY PROTEIN RECX FAMILY PROTEIN"/>
    <property type="match status" value="1"/>
</dbReference>
<sequence length="473" mass="52863">MAILGGNLSIGISIKLRSRALQIPWVKKASVISCCRAYGSSGPVRYIPNKSSYIKETEATPPMESSKDKEMDNCSDSGLMRDRISQGVRLTRGISSSGENSLDHLTSANIIFKAETAKSSNMFGNVAEFSDLKDGSDHELEFQGHNMIEDPEEVINEFKSPWKNDHFEQDAIGTSKTKQDAEKMAIETLAKRAFTAVELRKKLHRKGFPLDIIEGVINDFQSRGLINDYLYAETFSRSRWSSLSWGPRRIKQVLLQKGVSGLDAEKAIKLVFEHGDFGGDQESSLGMSKLSMDHLFVQASKQWLRGRDVSEETRKSRIIRWLQYRGFNWGVISFILKKLESRNSLIHCLVGNGINGNIASPIVGSLQGVKLTIGLDNLNYWTYHIRRMIKMTASEDASSGMLRDSPDQESSLSSTHAPVTPLVSSNIHRQNYAFEHEQNLDGISLDLAHQAAAISIVHFAVVARIEWSGIRIR</sequence>
<name>A0A835DPC0_TETSI</name>
<gene>
    <name evidence="9" type="ORF">HHK36_003433</name>
</gene>
<comment type="caution">
    <text evidence="9">The sequence shown here is derived from an EMBL/GenBank/DDBJ whole genome shotgun (WGS) entry which is preliminary data.</text>
</comment>
<protein>
    <recommendedName>
        <fullName evidence="3">Regulatory protein RecX</fullName>
    </recommendedName>
</protein>
<feature type="domain" description="RecX third three-helical" evidence="7">
    <location>
        <begin position="293"/>
        <end position="335"/>
    </location>
</feature>
<dbReference type="Pfam" id="PF21981">
    <property type="entry name" value="RecX_HTH3"/>
    <property type="match status" value="1"/>
</dbReference>
<comment type="subcellular location">
    <subcellularLocation>
        <location evidence="1">Cytoplasm</location>
    </subcellularLocation>
</comment>
<evidence type="ECO:0000256" key="2">
    <source>
        <dbReference type="ARBA" id="ARBA00009695"/>
    </source>
</evidence>
<evidence type="ECO:0000256" key="3">
    <source>
        <dbReference type="ARBA" id="ARBA00018111"/>
    </source>
</evidence>
<accession>A0A835DPC0</accession>
<dbReference type="GO" id="GO:0005737">
    <property type="term" value="C:cytoplasm"/>
    <property type="evidence" value="ECO:0007669"/>
    <property type="project" value="UniProtKB-SubCell"/>
</dbReference>
<dbReference type="InterPro" id="IPR036388">
    <property type="entry name" value="WH-like_DNA-bd_sf"/>
</dbReference>
<dbReference type="AlphaFoldDB" id="A0A835DPC0"/>
<evidence type="ECO:0000259" key="7">
    <source>
        <dbReference type="Pfam" id="PF21981"/>
    </source>
</evidence>
<dbReference type="Pfam" id="PF02631">
    <property type="entry name" value="RecX_HTH2"/>
    <property type="match status" value="1"/>
</dbReference>
<reference evidence="9 10" key="1">
    <citation type="submission" date="2020-04" db="EMBL/GenBank/DDBJ databases">
        <title>Plant Genome Project.</title>
        <authorList>
            <person name="Zhang R.-G."/>
        </authorList>
    </citation>
    <scope>NUCLEOTIDE SEQUENCE [LARGE SCALE GENOMIC DNA]</scope>
    <source>
        <strain evidence="9">YNK0</strain>
        <tissue evidence="9">Leaf</tissue>
    </source>
</reference>
<evidence type="ECO:0000256" key="1">
    <source>
        <dbReference type="ARBA" id="ARBA00004496"/>
    </source>
</evidence>
<feature type="region of interest" description="Disordered" evidence="5">
    <location>
        <begin position="57"/>
        <end position="78"/>
    </location>
</feature>
<comment type="similarity">
    <text evidence="2">Belongs to the RecX family.</text>
</comment>
<keyword evidence="10" id="KW-1185">Reference proteome</keyword>
<organism evidence="9 10">
    <name type="scientific">Tetracentron sinense</name>
    <name type="common">Spur-leaf</name>
    <dbReference type="NCBI Taxonomy" id="13715"/>
    <lineage>
        <taxon>Eukaryota</taxon>
        <taxon>Viridiplantae</taxon>
        <taxon>Streptophyta</taxon>
        <taxon>Embryophyta</taxon>
        <taxon>Tracheophyta</taxon>
        <taxon>Spermatophyta</taxon>
        <taxon>Magnoliopsida</taxon>
        <taxon>Trochodendrales</taxon>
        <taxon>Trochodendraceae</taxon>
        <taxon>Tetracentron</taxon>
    </lineage>
</organism>
<evidence type="ECO:0000256" key="5">
    <source>
        <dbReference type="SAM" id="MobiDB-lite"/>
    </source>
</evidence>
<feature type="compositionally biased region" description="Polar residues" evidence="5">
    <location>
        <begin position="408"/>
        <end position="419"/>
    </location>
</feature>
<dbReference type="GO" id="GO:0006282">
    <property type="term" value="P:regulation of DNA repair"/>
    <property type="evidence" value="ECO:0007669"/>
    <property type="project" value="InterPro"/>
</dbReference>
<dbReference type="InterPro" id="IPR003783">
    <property type="entry name" value="Regulatory_RecX"/>
</dbReference>
<dbReference type="HAMAP" id="MF_01114">
    <property type="entry name" value="RecX"/>
    <property type="match status" value="1"/>
</dbReference>
<evidence type="ECO:0000313" key="10">
    <source>
        <dbReference type="Proteomes" id="UP000655225"/>
    </source>
</evidence>
<dbReference type="OrthoDB" id="543346at2759"/>
<feature type="domain" description="RecX second three-helical" evidence="6">
    <location>
        <begin position="227"/>
        <end position="267"/>
    </location>
</feature>
<evidence type="ECO:0000256" key="4">
    <source>
        <dbReference type="ARBA" id="ARBA00022490"/>
    </source>
</evidence>
<dbReference type="PANTHER" id="PTHR33602">
    <property type="entry name" value="REGULATORY PROTEIN RECX FAMILY PROTEIN"/>
    <property type="match status" value="1"/>
</dbReference>
<feature type="region of interest" description="Disordered" evidence="5">
    <location>
        <begin position="398"/>
        <end position="419"/>
    </location>
</feature>
<evidence type="ECO:0000259" key="6">
    <source>
        <dbReference type="Pfam" id="PF02631"/>
    </source>
</evidence>
<evidence type="ECO:0000313" key="9">
    <source>
        <dbReference type="EMBL" id="KAF8410896.1"/>
    </source>
</evidence>
<dbReference type="Pfam" id="PF21982">
    <property type="entry name" value="RecX_HTH1"/>
    <property type="match status" value="1"/>
</dbReference>
<proteinExistence type="inferred from homology"/>
<evidence type="ECO:0000259" key="8">
    <source>
        <dbReference type="Pfam" id="PF21982"/>
    </source>
</evidence>
<dbReference type="Gene3D" id="1.10.10.10">
    <property type="entry name" value="Winged helix-like DNA-binding domain superfamily/Winged helix DNA-binding domain"/>
    <property type="match status" value="3"/>
</dbReference>
<feature type="domain" description="RecX first three-helical" evidence="8">
    <location>
        <begin position="185"/>
        <end position="218"/>
    </location>
</feature>
<dbReference type="InterPro" id="IPR053925">
    <property type="entry name" value="RecX_HTH_3rd"/>
</dbReference>
<dbReference type="InterPro" id="IPR053926">
    <property type="entry name" value="RecX_HTH_1st"/>
</dbReference>
<dbReference type="OMA" id="ASVISCC"/>
<keyword evidence="4" id="KW-0963">Cytoplasm</keyword>
<dbReference type="InterPro" id="IPR053924">
    <property type="entry name" value="RecX_HTH_2nd"/>
</dbReference>